<accession>A0A1K1YH88</accession>
<sequence length="303" mass="34129">MTLALQVTLAELQGLQAAARHLQLDQLYRRGHQASSGHAGPRTGRGLEFREIRSYQPGDDLRYLDWKVTARRGEPYTRTFHEEHRRPLMLFVDLASQLQFGQAGSKAVLAARVAGLLGWSALQGKDQVGGWIETDQQRYWQAPVDRPQTYSPWLARLADCTAQLADMQLRPAGQLDAALDAFARRLPRGSLVMLISDFVGWQSAVLLKQLVRRHPVQVLHLTDPLDHTLPADAGPVWLNGQFERVSKHLQQQWSEAFHARQQALRQALGQSGSYLQLDTSSGSNWMEQLFSRQSYPQTTGIFA</sequence>
<dbReference type="EMBL" id="FPJW01000008">
    <property type="protein sequence ID" value="SFX60733.1"/>
    <property type="molecule type" value="Genomic_DNA"/>
</dbReference>
<dbReference type="Proteomes" id="UP000182350">
    <property type="component" value="Unassembled WGS sequence"/>
</dbReference>
<dbReference type="RefSeq" id="WP_072326529.1">
    <property type="nucleotide sequence ID" value="NZ_FPJW01000008.1"/>
</dbReference>
<dbReference type="PANTHER" id="PTHR33608:SF12">
    <property type="entry name" value="DUF58 DOMAIN-CONTAINING PROTEIN"/>
    <property type="match status" value="1"/>
</dbReference>
<keyword evidence="3" id="KW-1185">Reference proteome</keyword>
<dbReference type="OrthoDB" id="9812729at2"/>
<dbReference type="InterPro" id="IPR002881">
    <property type="entry name" value="DUF58"/>
</dbReference>
<evidence type="ECO:0000313" key="2">
    <source>
        <dbReference type="EMBL" id="SFX60733.1"/>
    </source>
</evidence>
<evidence type="ECO:0000313" key="3">
    <source>
        <dbReference type="Proteomes" id="UP000182350"/>
    </source>
</evidence>
<protein>
    <recommendedName>
        <fullName evidence="1">DUF58 domain-containing protein</fullName>
    </recommendedName>
</protein>
<gene>
    <name evidence="2" type="ORF">SAMN02745752_02221</name>
</gene>
<name>A0A1K1YH88_9GAMM</name>
<feature type="domain" description="DUF58" evidence="1">
    <location>
        <begin position="51"/>
        <end position="241"/>
    </location>
</feature>
<proteinExistence type="predicted"/>
<dbReference type="STRING" id="1122209.SAMN02745752_02221"/>
<dbReference type="Pfam" id="PF01882">
    <property type="entry name" value="DUF58"/>
    <property type="match status" value="1"/>
</dbReference>
<organism evidence="2 3">
    <name type="scientific">Marinospirillum alkaliphilum DSM 21637</name>
    <dbReference type="NCBI Taxonomy" id="1122209"/>
    <lineage>
        <taxon>Bacteria</taxon>
        <taxon>Pseudomonadati</taxon>
        <taxon>Pseudomonadota</taxon>
        <taxon>Gammaproteobacteria</taxon>
        <taxon>Oceanospirillales</taxon>
        <taxon>Oceanospirillaceae</taxon>
        <taxon>Marinospirillum</taxon>
    </lineage>
</organism>
<reference evidence="2 3" key="1">
    <citation type="submission" date="2016-11" db="EMBL/GenBank/DDBJ databases">
        <authorList>
            <person name="Jaros S."/>
            <person name="Januszkiewicz K."/>
            <person name="Wedrychowicz H."/>
        </authorList>
    </citation>
    <scope>NUCLEOTIDE SEQUENCE [LARGE SCALE GENOMIC DNA]</scope>
    <source>
        <strain evidence="2 3">DSM 21637</strain>
    </source>
</reference>
<dbReference type="PANTHER" id="PTHR33608">
    <property type="entry name" value="BLL2464 PROTEIN"/>
    <property type="match status" value="1"/>
</dbReference>
<dbReference type="AlphaFoldDB" id="A0A1K1YH88"/>
<evidence type="ECO:0000259" key="1">
    <source>
        <dbReference type="Pfam" id="PF01882"/>
    </source>
</evidence>